<evidence type="ECO:0000256" key="4">
    <source>
        <dbReference type="ARBA" id="ARBA00023136"/>
    </source>
</evidence>
<dbReference type="InterPro" id="IPR000008">
    <property type="entry name" value="C2_dom"/>
</dbReference>
<organism evidence="9 10">
    <name type="scientific">Holothuria leucospilota</name>
    <name type="common">Black long sea cucumber</name>
    <name type="synonym">Mertensiothuria leucospilota</name>
    <dbReference type="NCBI Taxonomy" id="206669"/>
    <lineage>
        <taxon>Eukaryota</taxon>
        <taxon>Metazoa</taxon>
        <taxon>Echinodermata</taxon>
        <taxon>Eleutherozoa</taxon>
        <taxon>Echinozoa</taxon>
        <taxon>Holothuroidea</taxon>
        <taxon>Aspidochirotacea</taxon>
        <taxon>Aspidochirotida</taxon>
        <taxon>Holothuriidae</taxon>
        <taxon>Holothuria</taxon>
    </lineage>
</organism>
<proteinExistence type="predicted"/>
<dbReference type="InterPro" id="IPR047897">
    <property type="entry name" value="Synaptotagmin-15/17_C2A"/>
</dbReference>
<dbReference type="FunFam" id="2.60.40.150:FF:000064">
    <property type="entry name" value="synaptotagmin-17 isoform X1"/>
    <property type="match status" value="1"/>
</dbReference>
<dbReference type="SUPFAM" id="SSF49562">
    <property type="entry name" value="C2 domain (Calcium/lipid-binding domain, CaLB)"/>
    <property type="match status" value="2"/>
</dbReference>
<dbReference type="GO" id="GO:0030154">
    <property type="term" value="P:cell differentiation"/>
    <property type="evidence" value="ECO:0007669"/>
    <property type="project" value="UniProtKB-KW"/>
</dbReference>
<keyword evidence="10" id="KW-1185">Reference proteome</keyword>
<dbReference type="PROSITE" id="PS50004">
    <property type="entry name" value="C2"/>
    <property type="match status" value="2"/>
</dbReference>
<keyword evidence="3" id="KW-0221">Differentiation</keyword>
<feature type="region of interest" description="Disordered" evidence="7">
    <location>
        <begin position="40"/>
        <end position="96"/>
    </location>
</feature>
<feature type="compositionally biased region" description="Polar residues" evidence="7">
    <location>
        <begin position="115"/>
        <end position="126"/>
    </location>
</feature>
<dbReference type="AlphaFoldDB" id="A0A9Q1H9G0"/>
<dbReference type="Gene3D" id="2.60.40.150">
    <property type="entry name" value="C2 domain"/>
    <property type="match status" value="2"/>
</dbReference>
<dbReference type="GO" id="GO:0030276">
    <property type="term" value="F:clathrin binding"/>
    <property type="evidence" value="ECO:0007669"/>
    <property type="project" value="TreeGrafter"/>
</dbReference>
<dbReference type="GO" id="GO:0000149">
    <property type="term" value="F:SNARE binding"/>
    <property type="evidence" value="ECO:0007669"/>
    <property type="project" value="TreeGrafter"/>
</dbReference>
<dbReference type="GO" id="GO:0017156">
    <property type="term" value="P:calcium-ion regulated exocytosis"/>
    <property type="evidence" value="ECO:0007669"/>
    <property type="project" value="TreeGrafter"/>
</dbReference>
<feature type="domain" description="C2" evidence="8">
    <location>
        <begin position="303"/>
        <end position="437"/>
    </location>
</feature>
<dbReference type="GO" id="GO:0005544">
    <property type="term" value="F:calcium-dependent phospholipid binding"/>
    <property type="evidence" value="ECO:0007669"/>
    <property type="project" value="TreeGrafter"/>
</dbReference>
<dbReference type="InterPro" id="IPR001565">
    <property type="entry name" value="Synaptotagmin"/>
</dbReference>
<evidence type="ECO:0000256" key="7">
    <source>
        <dbReference type="SAM" id="MobiDB-lite"/>
    </source>
</evidence>
<dbReference type="PANTHER" id="PTHR10024:SF348">
    <property type="entry name" value="SYNAPTOTAGMIN-17"/>
    <property type="match status" value="1"/>
</dbReference>
<accession>A0A9Q1H9G0</accession>
<dbReference type="GO" id="GO:0070382">
    <property type="term" value="C:exocytic vesicle"/>
    <property type="evidence" value="ECO:0007669"/>
    <property type="project" value="TreeGrafter"/>
</dbReference>
<dbReference type="CDD" id="cd08390">
    <property type="entry name" value="C2A_Synaptotagmin-15-17"/>
    <property type="match status" value="1"/>
</dbReference>
<dbReference type="FunFam" id="2.60.40.150:FF:000053">
    <property type="entry name" value="synaptotagmin-17 isoform X1"/>
    <property type="match status" value="1"/>
</dbReference>
<dbReference type="InterPro" id="IPR035892">
    <property type="entry name" value="C2_domain_sf"/>
</dbReference>
<dbReference type="OrthoDB" id="270970at2759"/>
<evidence type="ECO:0000256" key="5">
    <source>
        <dbReference type="ARBA" id="ARBA00023816"/>
    </source>
</evidence>
<reference evidence="9" key="1">
    <citation type="submission" date="2021-10" db="EMBL/GenBank/DDBJ databases">
        <title>Tropical sea cucumber genome reveals ecological adaptation and Cuvierian tubules defense mechanism.</title>
        <authorList>
            <person name="Chen T."/>
        </authorList>
    </citation>
    <scope>NUCLEOTIDE SEQUENCE</scope>
    <source>
        <strain evidence="9">Nanhai2018</strain>
        <tissue evidence="9">Muscle</tissue>
    </source>
</reference>
<feature type="domain" description="C2" evidence="8">
    <location>
        <begin position="166"/>
        <end position="292"/>
    </location>
</feature>
<dbReference type="GO" id="GO:0001786">
    <property type="term" value="F:phosphatidylserine binding"/>
    <property type="evidence" value="ECO:0007669"/>
    <property type="project" value="TreeGrafter"/>
</dbReference>
<dbReference type="SMART" id="SM00239">
    <property type="entry name" value="C2"/>
    <property type="match status" value="2"/>
</dbReference>
<dbReference type="PRINTS" id="PR00360">
    <property type="entry name" value="C2DOMAIN"/>
</dbReference>
<dbReference type="Proteomes" id="UP001152320">
    <property type="component" value="Chromosome 8"/>
</dbReference>
<dbReference type="Pfam" id="PF00168">
    <property type="entry name" value="C2"/>
    <property type="match status" value="2"/>
</dbReference>
<evidence type="ECO:0000313" key="10">
    <source>
        <dbReference type="Proteomes" id="UP001152320"/>
    </source>
</evidence>
<dbReference type="PRINTS" id="PR00399">
    <property type="entry name" value="SYNAPTOTAGMN"/>
</dbReference>
<feature type="region of interest" description="Disordered" evidence="7">
    <location>
        <begin position="110"/>
        <end position="143"/>
    </location>
</feature>
<dbReference type="GO" id="GO:0005509">
    <property type="term" value="F:calcium ion binding"/>
    <property type="evidence" value="ECO:0007669"/>
    <property type="project" value="TreeGrafter"/>
</dbReference>
<evidence type="ECO:0000313" key="9">
    <source>
        <dbReference type="EMBL" id="KAJ8037408.1"/>
    </source>
</evidence>
<comment type="subcellular location">
    <subcellularLocation>
        <location evidence="1">Membrane</location>
        <topology evidence="1">Peripheral membrane protein</topology>
    </subcellularLocation>
</comment>
<evidence type="ECO:0000256" key="6">
    <source>
        <dbReference type="ARBA" id="ARBA00031667"/>
    </source>
</evidence>
<comment type="caution">
    <text evidence="9">The sequence shown here is derived from an EMBL/GenBank/DDBJ whole genome shotgun (WGS) entry which is preliminary data.</text>
</comment>
<dbReference type="GO" id="GO:0005886">
    <property type="term" value="C:plasma membrane"/>
    <property type="evidence" value="ECO:0007669"/>
    <property type="project" value="TreeGrafter"/>
</dbReference>
<feature type="compositionally biased region" description="Low complexity" evidence="7">
    <location>
        <begin position="59"/>
        <end position="96"/>
    </location>
</feature>
<name>A0A9Q1H9G0_HOLLE</name>
<keyword evidence="4" id="KW-0472">Membrane</keyword>
<evidence type="ECO:0000256" key="1">
    <source>
        <dbReference type="ARBA" id="ARBA00004170"/>
    </source>
</evidence>
<dbReference type="PANTHER" id="PTHR10024">
    <property type="entry name" value="SYNAPTOTAGMIN"/>
    <property type="match status" value="1"/>
</dbReference>
<keyword evidence="2" id="KW-0677">Repeat</keyword>
<dbReference type="EMBL" id="JAIZAY010000008">
    <property type="protein sequence ID" value="KAJ8037408.1"/>
    <property type="molecule type" value="Genomic_DNA"/>
</dbReference>
<evidence type="ECO:0000256" key="3">
    <source>
        <dbReference type="ARBA" id="ARBA00022782"/>
    </source>
</evidence>
<protein>
    <recommendedName>
        <fullName evidence="5">Synaptotagmin-17</fullName>
    </recommendedName>
    <alternativeName>
        <fullName evidence="6">Synaptotagmin XVII</fullName>
    </alternativeName>
</protein>
<evidence type="ECO:0000256" key="2">
    <source>
        <dbReference type="ARBA" id="ARBA00022737"/>
    </source>
</evidence>
<gene>
    <name evidence="9" type="ORF">HOLleu_18216</name>
</gene>
<sequence length="456" mass="52078">MLLWRSCPTQHLKQICCCLCPERCFKKSSESLESLADNFEAERELGSDSSDEPTPLNDSGSFSRKPSTSSRRSSCSDSRRSSTPCSDYSYGYRRSSSCTSTVPVIDMKPIEFWPPNTNQETVQPKNLTRRYTPDSGQQDHKLQPKLYDVTEQDPVLTDEEKLALYKLGKIHYALKYNVDDQTLTVRIIKAIDLPPPVFYDETRQDMAHSNPYVKICLLPDQKESRQTTVKRKTQQPEFEEQFVFHVPFQEAERRMLYLSVQDFDKFSRHCVIGQHTETLSGLNLIKGGHYWKPLLPTTQSFPGRGELLLSLNYLPSAGRLNCDVIKARQLLQTDIHGGSDPYVRIQLVVDEKVMKTKKTTTKKNTLDPVFNESFSFNVAPSSLKSVSVIASVWDYNSKGKDNFVGQVIMGKHLSGPSEVTHWTRMLESQRSPVAQWHTIKTREECDKVYASLKHNS</sequence>
<evidence type="ECO:0000259" key="8">
    <source>
        <dbReference type="PROSITE" id="PS50004"/>
    </source>
</evidence>